<dbReference type="SMART" id="SM00882">
    <property type="entry name" value="CoA_trans"/>
    <property type="match status" value="1"/>
</dbReference>
<dbReference type="EMBL" id="SMGJ01000007">
    <property type="protein sequence ID" value="TCK67078.1"/>
    <property type="molecule type" value="Genomic_DNA"/>
</dbReference>
<evidence type="ECO:0000256" key="1">
    <source>
        <dbReference type="ARBA" id="ARBA00022679"/>
    </source>
</evidence>
<dbReference type="InterPro" id="IPR037171">
    <property type="entry name" value="NagB/RpiA_transferase-like"/>
</dbReference>
<dbReference type="PANTHER" id="PTHR13707:SF60">
    <property type="entry name" value="ACETATE COA-TRANSFERASE SUBUNIT ALPHA"/>
    <property type="match status" value="1"/>
</dbReference>
<protein>
    <submittedName>
        <fullName evidence="2">Butyryl-CoA:acetoacetate CoA-transferase alpha subunit</fullName>
    </submittedName>
</protein>
<organism evidence="2 3">
    <name type="scientific">Lonepinella koalarum</name>
    <dbReference type="NCBI Taxonomy" id="53417"/>
    <lineage>
        <taxon>Bacteria</taxon>
        <taxon>Pseudomonadati</taxon>
        <taxon>Pseudomonadota</taxon>
        <taxon>Gammaproteobacteria</taxon>
        <taxon>Pasteurellales</taxon>
        <taxon>Pasteurellaceae</taxon>
        <taxon>Lonepinella</taxon>
    </lineage>
</organism>
<dbReference type="InterPro" id="IPR004165">
    <property type="entry name" value="CoA_trans_fam_I"/>
</dbReference>
<dbReference type="GO" id="GO:0008410">
    <property type="term" value="F:CoA-transferase activity"/>
    <property type="evidence" value="ECO:0007669"/>
    <property type="project" value="InterPro"/>
</dbReference>
<evidence type="ECO:0000313" key="3">
    <source>
        <dbReference type="Proteomes" id="UP000295496"/>
    </source>
</evidence>
<sequence length="220" mass="23530">MIKNKIYSKAEIAEKFYDGMKLMAGIFACKGCADKLVDIIVEKGCKNIELIANDAGDPGIGLGKLYDAHLVSVANHSHIGMNPYVTELVNQGIVKVNLIPQGTLAEKIRAGGSGLGGVLTKTGLGTIAQEGREIINVDGQDYIFEKPFRAEIAIVRAAKADKMGNLVYKGAARNFNPLVAMAADLVIVQADEIVEIGEIDPETVITPGVFVDMILSNEEE</sequence>
<comment type="caution">
    <text evidence="2">The sequence shown here is derived from an EMBL/GenBank/DDBJ whole genome shotgun (WGS) entry which is preliminary data.</text>
</comment>
<dbReference type="InterPro" id="IPR012792">
    <property type="entry name" value="3-oxoacid_CoA-transf_A"/>
</dbReference>
<dbReference type="PANTHER" id="PTHR13707">
    <property type="entry name" value="KETOACID-COENZYME A TRANSFERASE"/>
    <property type="match status" value="1"/>
</dbReference>
<dbReference type="Proteomes" id="UP000295496">
    <property type="component" value="Unassembled WGS sequence"/>
</dbReference>
<dbReference type="NCBIfam" id="TIGR02429">
    <property type="entry name" value="pcaI_scoA_fam"/>
    <property type="match status" value="1"/>
</dbReference>
<accession>A0A4R1KQ12</accession>
<gene>
    <name evidence="2" type="ORF">EV692_1983</name>
</gene>
<proteinExistence type="predicted"/>
<reference evidence="2 3" key="1">
    <citation type="submission" date="2019-03" db="EMBL/GenBank/DDBJ databases">
        <title>Genomic Encyclopedia of Type Strains, Phase IV (KMG-IV): sequencing the most valuable type-strain genomes for metagenomic binning, comparative biology and taxonomic classification.</title>
        <authorList>
            <person name="Goeker M."/>
        </authorList>
    </citation>
    <scope>NUCLEOTIDE SEQUENCE [LARGE SCALE GENOMIC DNA]</scope>
    <source>
        <strain evidence="2 3">DSM 10053</strain>
    </source>
</reference>
<dbReference type="AlphaFoldDB" id="A0A4R1KQ12"/>
<keyword evidence="3" id="KW-1185">Reference proteome</keyword>
<keyword evidence="1 2" id="KW-0808">Transferase</keyword>
<evidence type="ECO:0000313" key="2">
    <source>
        <dbReference type="EMBL" id="TCK67078.1"/>
    </source>
</evidence>
<dbReference type="RefSeq" id="WP_132302565.1">
    <property type="nucleotide sequence ID" value="NZ_CP170642.1"/>
</dbReference>
<dbReference type="OrthoDB" id="9777193at2"/>
<dbReference type="Gene3D" id="3.40.1080.10">
    <property type="entry name" value="Glutaconate Coenzyme A-transferase"/>
    <property type="match status" value="1"/>
</dbReference>
<dbReference type="SUPFAM" id="SSF100950">
    <property type="entry name" value="NagB/RpiA/CoA transferase-like"/>
    <property type="match status" value="1"/>
</dbReference>
<dbReference type="Pfam" id="PF01144">
    <property type="entry name" value="CoA_trans"/>
    <property type="match status" value="1"/>
</dbReference>
<name>A0A4R1KQ12_9PAST</name>